<proteinExistence type="predicted"/>
<accession>A0A3M0IQC3</accession>
<keyword evidence="2" id="KW-1185">Reference proteome</keyword>
<comment type="caution">
    <text evidence="1">The sequence shown here is derived from an EMBL/GenBank/DDBJ whole genome shotgun (WGS) entry which is preliminary data.</text>
</comment>
<evidence type="ECO:0000313" key="2">
    <source>
        <dbReference type="Proteomes" id="UP000269221"/>
    </source>
</evidence>
<sequence length="123" mass="13564">MDPAHVLEELLGHKCRAWTHLVFWRSCWATSAGHGPSSCPGGAAGPQVQGMDPAHVLEELLGHKQGMDPAHVLEELLGHKQGMDPAHVLEELLGHKQGMDPAHVLEVLLGHKCRAWTHLVFWR</sequence>
<dbReference type="EMBL" id="QRBI01000238">
    <property type="protein sequence ID" value="RMB91117.1"/>
    <property type="molecule type" value="Genomic_DNA"/>
</dbReference>
<name>A0A3M0IQC3_HIRRU</name>
<evidence type="ECO:0000313" key="1">
    <source>
        <dbReference type="EMBL" id="RMB91117.1"/>
    </source>
</evidence>
<dbReference type="Proteomes" id="UP000269221">
    <property type="component" value="Unassembled WGS sequence"/>
</dbReference>
<protein>
    <submittedName>
        <fullName evidence="1">Uncharacterized protein</fullName>
    </submittedName>
</protein>
<gene>
    <name evidence="1" type="ORF">DUI87_32252</name>
</gene>
<organism evidence="1 2">
    <name type="scientific">Hirundo rustica rustica</name>
    <dbReference type="NCBI Taxonomy" id="333673"/>
    <lineage>
        <taxon>Eukaryota</taxon>
        <taxon>Metazoa</taxon>
        <taxon>Chordata</taxon>
        <taxon>Craniata</taxon>
        <taxon>Vertebrata</taxon>
        <taxon>Euteleostomi</taxon>
        <taxon>Archelosauria</taxon>
        <taxon>Archosauria</taxon>
        <taxon>Dinosauria</taxon>
        <taxon>Saurischia</taxon>
        <taxon>Theropoda</taxon>
        <taxon>Coelurosauria</taxon>
        <taxon>Aves</taxon>
        <taxon>Neognathae</taxon>
        <taxon>Neoaves</taxon>
        <taxon>Telluraves</taxon>
        <taxon>Australaves</taxon>
        <taxon>Passeriformes</taxon>
        <taxon>Sylvioidea</taxon>
        <taxon>Hirundinidae</taxon>
        <taxon>Hirundo</taxon>
    </lineage>
</organism>
<reference evidence="1 2" key="1">
    <citation type="submission" date="2018-07" db="EMBL/GenBank/DDBJ databases">
        <title>A high quality draft genome assembly of the barn swallow (H. rustica rustica).</title>
        <authorList>
            <person name="Formenti G."/>
            <person name="Chiara M."/>
            <person name="Poveda L."/>
            <person name="Francoijs K.-J."/>
            <person name="Bonisoli-Alquati A."/>
            <person name="Canova L."/>
            <person name="Gianfranceschi L."/>
            <person name="Horner D.S."/>
            <person name="Saino N."/>
        </authorList>
    </citation>
    <scope>NUCLEOTIDE SEQUENCE [LARGE SCALE GENOMIC DNA]</scope>
    <source>
        <strain evidence="1">Chelidonia</strain>
        <tissue evidence="1">Blood</tissue>
    </source>
</reference>
<dbReference type="AlphaFoldDB" id="A0A3M0IQC3"/>